<protein>
    <submittedName>
        <fullName evidence="1">Uncharacterized protein</fullName>
    </submittedName>
</protein>
<sequence length="127" mass="14996">MKEYGLNNKKLFSLSRKTLEKRISSYYHETNDGTATLEMLITLQVREDLCKADFSYVLRTLVQRIFLKTRSTAAMRRYYLYFIDYFGKEDWQLLSVKLFPAQTFISEKLEHLYSQVIGKPLTSLAES</sequence>
<evidence type="ECO:0000313" key="2">
    <source>
        <dbReference type="Proteomes" id="UP000664495"/>
    </source>
</evidence>
<accession>A0ABS3HGU6</accession>
<dbReference type="EMBL" id="JAFLVR010000020">
    <property type="protein sequence ID" value="MBO0452252.1"/>
    <property type="molecule type" value="Genomic_DNA"/>
</dbReference>
<evidence type="ECO:0000313" key="1">
    <source>
        <dbReference type="EMBL" id="MBO0452252.1"/>
    </source>
</evidence>
<reference evidence="1 2" key="1">
    <citation type="submission" date="2021-03" db="EMBL/GenBank/DDBJ databases">
        <title>Enterococcal diversity collection.</title>
        <authorList>
            <person name="Gilmore M.S."/>
            <person name="Schwartzman J."/>
            <person name="Van Tyne D."/>
            <person name="Martin M."/>
            <person name="Earl A.M."/>
            <person name="Manson A.L."/>
            <person name="Straub T."/>
            <person name="Salamzade R."/>
            <person name="Saavedra J."/>
            <person name="Lebreton F."/>
            <person name="Prichula J."/>
            <person name="Schaufler K."/>
            <person name="Gaca A."/>
            <person name="Sgardioli B."/>
            <person name="Wagenaar J."/>
            <person name="Strong T."/>
        </authorList>
    </citation>
    <scope>NUCLEOTIDE SEQUENCE [LARGE SCALE GENOMIC DNA]</scope>
    <source>
        <strain evidence="1 2">MJM16</strain>
    </source>
</reference>
<name>A0ABS3HGU6_9ENTE</name>
<keyword evidence="2" id="KW-1185">Reference proteome</keyword>
<gene>
    <name evidence="1" type="ORF">JZO85_08230</name>
</gene>
<comment type="caution">
    <text evidence="1">The sequence shown here is derived from an EMBL/GenBank/DDBJ whole genome shotgun (WGS) entry which is preliminary data.</text>
</comment>
<proteinExistence type="predicted"/>
<organism evidence="1 2">
    <name type="scientific">Candidatus Enterococcus murrayae</name>
    <dbReference type="NCBI Taxonomy" id="2815321"/>
    <lineage>
        <taxon>Bacteria</taxon>
        <taxon>Bacillati</taxon>
        <taxon>Bacillota</taxon>
        <taxon>Bacilli</taxon>
        <taxon>Lactobacillales</taxon>
        <taxon>Enterococcaceae</taxon>
        <taxon>Enterococcus</taxon>
    </lineage>
</organism>
<dbReference type="RefSeq" id="WP_207108028.1">
    <property type="nucleotide sequence ID" value="NZ_JAFLVR010000020.1"/>
</dbReference>
<dbReference type="Proteomes" id="UP000664495">
    <property type="component" value="Unassembled WGS sequence"/>
</dbReference>